<sequence>MDLTSNFDKNINTLSKALRVGKSFDIIERSIIIGDKKATMYYIDGFVKDDVMELIMSDFFSLSKTEMNLIKSPKDFMRRQIPYVEVAEEISIDKIVSQVLCGQTALILEGFSSAIMIDLRTYPVRGPQEPETEKVLRGSRDGFVETIVFNTALIRRRIRDPRLTFEMMSIGNVSKTDVVISFLDEVVDKKTLNLIKKKFENLDIQALTMSEQSLVESLSNASWYNPFPKVRYTERPDVAAAHITEGKIVVIIDNSPSVIILPTTIFDFIQDVDDYYLPVITGNFIRLIRNFILISTIFITPLYLLLIQNAYRIPDYLKFLLPVDGYKVPLIVQFLLLEVAVDGLKLASLNTPNALGMSLSVIGGLILGQFAVDTGWFLPQTILYMAIVTLGSFSQPSLELSYALKFWRTLLLILTSLFNVIGFFVGLIIGIVLIASNKTLTGDSYLYPLIPLDWKALKALIFRVRLVPKQKEEE</sequence>
<organism evidence="4">
    <name type="scientific">Clostridium perfringens</name>
    <dbReference type="NCBI Taxonomy" id="1502"/>
    <lineage>
        <taxon>Bacteria</taxon>
        <taxon>Bacillati</taxon>
        <taxon>Bacillota</taxon>
        <taxon>Clostridia</taxon>
        <taxon>Eubacteriales</taxon>
        <taxon>Clostridiaceae</taxon>
        <taxon>Clostridium</taxon>
    </lineage>
</organism>
<protein>
    <submittedName>
        <fullName evidence="4">Spore germination protein</fullName>
    </submittedName>
</protein>
<keyword evidence="3" id="KW-1133">Transmembrane helix</keyword>
<gene>
    <name evidence="4" type="ORF">I9080_001906</name>
</gene>
<dbReference type="PANTHER" id="PTHR22550">
    <property type="entry name" value="SPORE GERMINATION PROTEIN"/>
    <property type="match status" value="1"/>
</dbReference>
<reference evidence="4" key="2">
    <citation type="submission" date="2020-07" db="EMBL/GenBank/DDBJ databases">
        <authorList>
            <consortium name="NCBI Pathogen Detection Project"/>
        </authorList>
    </citation>
    <scope>NUCLEOTIDE SEQUENCE</scope>
    <source>
        <strain evidence="4">C8</strain>
    </source>
</reference>
<dbReference type="InterPro" id="IPR050768">
    <property type="entry name" value="UPF0353/GerABKA_families"/>
</dbReference>
<dbReference type="InterPro" id="IPR004995">
    <property type="entry name" value="Spore_Ger"/>
</dbReference>
<dbReference type="GO" id="GO:0009847">
    <property type="term" value="P:spore germination"/>
    <property type="evidence" value="ECO:0007669"/>
    <property type="project" value="InterPro"/>
</dbReference>
<comment type="similarity">
    <text evidence="1">Belongs to the GerABKA family.</text>
</comment>
<evidence type="ECO:0000313" key="4">
    <source>
        <dbReference type="EMBL" id="HAT4308103.1"/>
    </source>
</evidence>
<feature type="transmembrane region" description="Helical" evidence="3">
    <location>
        <begin position="410"/>
        <end position="435"/>
    </location>
</feature>
<feature type="transmembrane region" description="Helical" evidence="3">
    <location>
        <begin position="378"/>
        <end position="398"/>
    </location>
</feature>
<keyword evidence="3" id="KW-0812">Transmembrane</keyword>
<dbReference type="RefSeq" id="WP_283684766.1">
    <property type="nucleotide sequence ID" value="NZ_CATNXJ010000015.1"/>
</dbReference>
<dbReference type="GO" id="GO:0016020">
    <property type="term" value="C:membrane"/>
    <property type="evidence" value="ECO:0007669"/>
    <property type="project" value="InterPro"/>
</dbReference>
<feature type="transmembrane region" description="Helical" evidence="3">
    <location>
        <begin position="354"/>
        <end position="372"/>
    </location>
</feature>
<name>A0A8H9UXR1_CLOPF</name>
<comment type="caution">
    <text evidence="4">The sequence shown here is derived from an EMBL/GenBank/DDBJ whole genome shotgun (WGS) entry which is preliminary data.</text>
</comment>
<evidence type="ECO:0000256" key="2">
    <source>
        <dbReference type="ARBA" id="ARBA00023136"/>
    </source>
</evidence>
<dbReference type="Proteomes" id="UP000859547">
    <property type="component" value="Unassembled WGS sequence"/>
</dbReference>
<evidence type="ECO:0000256" key="1">
    <source>
        <dbReference type="ARBA" id="ARBA00005278"/>
    </source>
</evidence>
<dbReference type="EMBL" id="DACTCB010000008">
    <property type="protein sequence ID" value="HAT4308103.1"/>
    <property type="molecule type" value="Genomic_DNA"/>
</dbReference>
<keyword evidence="2 3" id="KW-0472">Membrane</keyword>
<feature type="transmembrane region" description="Helical" evidence="3">
    <location>
        <begin position="326"/>
        <end position="347"/>
    </location>
</feature>
<dbReference type="Pfam" id="PF03323">
    <property type="entry name" value="GerA"/>
    <property type="match status" value="1"/>
</dbReference>
<reference evidence="4" key="1">
    <citation type="journal article" date="2018" name="Genome Biol.">
        <title>SKESA: strategic k-mer extension for scrupulous assemblies.</title>
        <authorList>
            <person name="Souvorov A."/>
            <person name="Agarwala R."/>
            <person name="Lipman D.J."/>
        </authorList>
    </citation>
    <scope>NUCLEOTIDE SEQUENCE</scope>
    <source>
        <strain evidence="4">C8</strain>
    </source>
</reference>
<feature type="transmembrane region" description="Helical" evidence="3">
    <location>
        <begin position="287"/>
        <end position="306"/>
    </location>
</feature>
<evidence type="ECO:0000256" key="3">
    <source>
        <dbReference type="SAM" id="Phobius"/>
    </source>
</evidence>
<dbReference type="AlphaFoldDB" id="A0A8H9UXR1"/>
<proteinExistence type="inferred from homology"/>
<dbReference type="PIRSF" id="PIRSF005690">
    <property type="entry name" value="GerBA"/>
    <property type="match status" value="1"/>
</dbReference>
<accession>A0A8H9UXR1</accession>
<dbReference type="PANTHER" id="PTHR22550:SF9">
    <property type="entry name" value="STAGE V SPORULATION PROTEIN AF"/>
    <property type="match status" value="1"/>
</dbReference>